<keyword evidence="3" id="KW-1185">Reference proteome</keyword>
<evidence type="ECO:0000313" key="3">
    <source>
        <dbReference type="Proteomes" id="UP001180020"/>
    </source>
</evidence>
<reference evidence="2" key="2">
    <citation type="submission" date="2023-06" db="EMBL/GenBank/DDBJ databases">
        <authorList>
            <person name="Ma L."/>
            <person name="Liu K.-W."/>
            <person name="Li Z."/>
            <person name="Hsiao Y.-Y."/>
            <person name="Qi Y."/>
            <person name="Fu T."/>
            <person name="Tang G."/>
            <person name="Zhang D."/>
            <person name="Sun W.-H."/>
            <person name="Liu D.-K."/>
            <person name="Li Y."/>
            <person name="Chen G.-Z."/>
            <person name="Liu X.-D."/>
            <person name="Liao X.-Y."/>
            <person name="Jiang Y.-T."/>
            <person name="Yu X."/>
            <person name="Hao Y."/>
            <person name="Huang J."/>
            <person name="Zhao X.-W."/>
            <person name="Ke S."/>
            <person name="Chen Y.-Y."/>
            <person name="Wu W.-L."/>
            <person name="Hsu J.-L."/>
            <person name="Lin Y.-F."/>
            <person name="Huang M.-D."/>
            <person name="Li C.-Y."/>
            <person name="Huang L."/>
            <person name="Wang Z.-W."/>
            <person name="Zhao X."/>
            <person name="Zhong W.-Y."/>
            <person name="Peng D.-H."/>
            <person name="Ahmad S."/>
            <person name="Lan S."/>
            <person name="Zhang J.-S."/>
            <person name="Tsai W.-C."/>
            <person name="Van De Peer Y."/>
            <person name="Liu Z.-J."/>
        </authorList>
    </citation>
    <scope>NUCLEOTIDE SEQUENCE</scope>
    <source>
        <strain evidence="2">CP</strain>
        <tissue evidence="2">Leaves</tissue>
    </source>
</reference>
<dbReference type="AlphaFoldDB" id="A0AAV9EVZ6"/>
<evidence type="ECO:0000313" key="2">
    <source>
        <dbReference type="EMBL" id="KAK1317397.1"/>
    </source>
</evidence>
<sequence>MDMDGKVLFKILRKKLSLFGRWRGQRCDGDSTTWFEVRRHCRMLLKNSSGTVFEVRVGRVNNIQTHCLRIEGKSAFKVVDMEDGLLAQVTRKQSAGGAVLGEDVLSLMMEPGVDHCFIMGVVVVYGLIHHTM</sequence>
<dbReference type="EMBL" id="JAUJYO010000005">
    <property type="protein sequence ID" value="KAK1317397.1"/>
    <property type="molecule type" value="Genomic_DNA"/>
</dbReference>
<reference evidence="2" key="1">
    <citation type="journal article" date="2023" name="Nat. Commun.">
        <title>Diploid and tetraploid genomes of Acorus and the evolution of monocots.</title>
        <authorList>
            <person name="Ma L."/>
            <person name="Liu K.W."/>
            <person name="Li Z."/>
            <person name="Hsiao Y.Y."/>
            <person name="Qi Y."/>
            <person name="Fu T."/>
            <person name="Tang G.D."/>
            <person name="Zhang D."/>
            <person name="Sun W.H."/>
            <person name="Liu D.K."/>
            <person name="Li Y."/>
            <person name="Chen G.Z."/>
            <person name="Liu X.D."/>
            <person name="Liao X.Y."/>
            <person name="Jiang Y.T."/>
            <person name="Yu X."/>
            <person name="Hao Y."/>
            <person name="Huang J."/>
            <person name="Zhao X.W."/>
            <person name="Ke S."/>
            <person name="Chen Y.Y."/>
            <person name="Wu W.L."/>
            <person name="Hsu J.L."/>
            <person name="Lin Y.F."/>
            <person name="Huang M.D."/>
            <person name="Li C.Y."/>
            <person name="Huang L."/>
            <person name="Wang Z.W."/>
            <person name="Zhao X."/>
            <person name="Zhong W.Y."/>
            <person name="Peng D.H."/>
            <person name="Ahmad S."/>
            <person name="Lan S."/>
            <person name="Zhang J.S."/>
            <person name="Tsai W.C."/>
            <person name="Van de Peer Y."/>
            <person name="Liu Z.J."/>
        </authorList>
    </citation>
    <scope>NUCLEOTIDE SEQUENCE</scope>
    <source>
        <strain evidence="2">CP</strain>
    </source>
</reference>
<dbReference type="PANTHER" id="PTHR31087:SF25">
    <property type="entry name" value="TRANSLATION INITIATION FACTOR 2B FAMILY PROTEIN, PUTATIVE, EXPRESSED-RELATED"/>
    <property type="match status" value="1"/>
</dbReference>
<dbReference type="SUPFAM" id="SSF54518">
    <property type="entry name" value="Tubby C-terminal domain-like"/>
    <property type="match status" value="1"/>
</dbReference>
<gene>
    <name evidence="2" type="ORF">QJS10_CPA05g00437</name>
</gene>
<dbReference type="InterPro" id="IPR038595">
    <property type="entry name" value="LOR_sf"/>
</dbReference>
<dbReference type="Pfam" id="PF04525">
    <property type="entry name" value="LOR"/>
    <property type="match status" value="1"/>
</dbReference>
<dbReference type="InterPro" id="IPR007612">
    <property type="entry name" value="LOR"/>
</dbReference>
<name>A0AAV9EVZ6_ACOCL</name>
<accession>A0AAV9EVZ6</accession>
<dbReference type="Proteomes" id="UP001180020">
    <property type="component" value="Unassembled WGS sequence"/>
</dbReference>
<evidence type="ECO:0000256" key="1">
    <source>
        <dbReference type="ARBA" id="ARBA00005437"/>
    </source>
</evidence>
<protein>
    <submittedName>
        <fullName evidence="2">Protein LURP-one-related 2</fullName>
    </submittedName>
</protein>
<dbReference type="InterPro" id="IPR025659">
    <property type="entry name" value="Tubby-like_C"/>
</dbReference>
<dbReference type="PANTHER" id="PTHR31087">
    <property type="match status" value="1"/>
</dbReference>
<proteinExistence type="inferred from homology"/>
<comment type="similarity">
    <text evidence="1">Belongs to the LOR family.</text>
</comment>
<organism evidence="2 3">
    <name type="scientific">Acorus calamus</name>
    <name type="common">Sweet flag</name>
    <dbReference type="NCBI Taxonomy" id="4465"/>
    <lineage>
        <taxon>Eukaryota</taxon>
        <taxon>Viridiplantae</taxon>
        <taxon>Streptophyta</taxon>
        <taxon>Embryophyta</taxon>
        <taxon>Tracheophyta</taxon>
        <taxon>Spermatophyta</taxon>
        <taxon>Magnoliopsida</taxon>
        <taxon>Liliopsida</taxon>
        <taxon>Acoraceae</taxon>
        <taxon>Acorus</taxon>
    </lineage>
</organism>
<dbReference type="Gene3D" id="2.40.160.200">
    <property type="entry name" value="LURP1-related"/>
    <property type="match status" value="1"/>
</dbReference>
<comment type="caution">
    <text evidence="2">The sequence shown here is derived from an EMBL/GenBank/DDBJ whole genome shotgun (WGS) entry which is preliminary data.</text>
</comment>